<evidence type="ECO:0000256" key="6">
    <source>
        <dbReference type="ARBA" id="ARBA00023136"/>
    </source>
</evidence>
<keyword evidence="10" id="KW-1185">Reference proteome</keyword>
<dbReference type="PANTHER" id="PTHR31806">
    <property type="entry name" value="PURINE-CYTOSINE PERMEASE FCY2-RELATED"/>
    <property type="match status" value="1"/>
</dbReference>
<comment type="similarity">
    <text evidence="2 7">Belongs to the purine-cytosine permease (2.A.39) family.</text>
</comment>
<evidence type="ECO:0000256" key="5">
    <source>
        <dbReference type="ARBA" id="ARBA00022989"/>
    </source>
</evidence>
<keyword evidence="3 7" id="KW-0813">Transport</keyword>
<dbReference type="RefSeq" id="WP_275474214.1">
    <property type="nucleotide sequence ID" value="NZ_CP162940.1"/>
</dbReference>
<keyword evidence="6 7" id="KW-0472">Membrane</keyword>
<comment type="subcellular location">
    <subcellularLocation>
        <location evidence="1">Membrane</location>
        <topology evidence="1">Multi-pass membrane protein</topology>
    </subcellularLocation>
</comment>
<evidence type="ECO:0000313" key="9">
    <source>
        <dbReference type="EMBL" id="MFB5193234.1"/>
    </source>
</evidence>
<name>A0ABV5ALU1_9BACL</name>
<sequence length="452" mass="48694">MAQQRQAVYGDKVMKVEPFSVEKVPQQERHGNSFGQFTLWLGSNLTIADYALGFIPVSLGMSWIWAIIAILIGNIVGALVLGLCSAMGPAYGLPQLIITRATFGRVGGYVPGLLNFVSTIGWFTVNNILGSFGLHALFPSLPFAAASVILVVVQGVVAMLGHNFIHAYERVMSVVLGIVFAIVTIISLAHWSKLSAYHATNHNLALGIMVVIGATFSYLGSWGPYASDYSRYLSPQASKARVGFAAAIGSFIASAWLEIVGMFVAVLAAGHSANSIDALHRTMGGFGGVATVAIILGGTAADAINLYSNSLSVRALDIKIPRWLLVVLASVIGLILSLLGRGQFESNFENFLLLIGYWITPWMGVLLADFYVRNRQSGDVEPRSFHWAGFISFLVGIVVSIPFMDNTLYEGPISAAWHGLDLAFYVGFFVSFVLYLAIKRSTGRKYGASSTF</sequence>
<dbReference type="PIRSF" id="PIRSF002744">
    <property type="entry name" value="Pur-cyt_permease"/>
    <property type="match status" value="1"/>
</dbReference>
<feature type="transmembrane region" description="Helical" evidence="8">
    <location>
        <begin position="384"/>
        <end position="404"/>
    </location>
</feature>
<evidence type="ECO:0000313" key="10">
    <source>
        <dbReference type="Proteomes" id="UP001579974"/>
    </source>
</evidence>
<evidence type="ECO:0000256" key="8">
    <source>
        <dbReference type="SAM" id="Phobius"/>
    </source>
</evidence>
<feature type="transmembrane region" description="Helical" evidence="8">
    <location>
        <begin position="351"/>
        <end position="372"/>
    </location>
</feature>
<keyword evidence="4 8" id="KW-0812">Transmembrane</keyword>
<keyword evidence="5 8" id="KW-1133">Transmembrane helix</keyword>
<feature type="transmembrane region" description="Helical" evidence="8">
    <location>
        <begin position="416"/>
        <end position="438"/>
    </location>
</feature>
<evidence type="ECO:0000256" key="3">
    <source>
        <dbReference type="ARBA" id="ARBA00022448"/>
    </source>
</evidence>
<feature type="transmembrane region" description="Helical" evidence="8">
    <location>
        <begin position="289"/>
        <end position="308"/>
    </location>
</feature>
<reference evidence="9 10" key="1">
    <citation type="journal article" date="2024" name="Int. J. Mol. Sci.">
        <title>Exploration of Alicyclobacillus spp. Genome in Search of Antibiotic Resistance.</title>
        <authorList>
            <person name="Bucka-Kolendo J."/>
            <person name="Kiousi D.E."/>
            <person name="Dekowska A."/>
            <person name="Mikolajczuk-Szczyrba A."/>
            <person name="Karadedos D.M."/>
            <person name="Michael P."/>
            <person name="Galanis A."/>
            <person name="Sokolowska B."/>
        </authorList>
    </citation>
    <scope>NUCLEOTIDE SEQUENCE [LARGE SCALE GENOMIC DNA]</scope>
    <source>
        <strain evidence="9 10">KKP 3000</strain>
    </source>
</reference>
<gene>
    <name evidence="9" type="ORF">KKP3000_003527</name>
</gene>
<dbReference type="InterPro" id="IPR001248">
    <property type="entry name" value="Pur-cyt_permease"/>
</dbReference>
<feature type="transmembrane region" description="Helical" evidence="8">
    <location>
        <begin position="320"/>
        <end position="339"/>
    </location>
</feature>
<protein>
    <submittedName>
        <fullName evidence="9">Cytosine permease</fullName>
    </submittedName>
</protein>
<dbReference type="EMBL" id="JBDXSU010000053">
    <property type="protein sequence ID" value="MFB5193234.1"/>
    <property type="molecule type" value="Genomic_DNA"/>
</dbReference>
<feature type="transmembrane region" description="Helical" evidence="8">
    <location>
        <begin position="242"/>
        <end position="269"/>
    </location>
</feature>
<evidence type="ECO:0000256" key="7">
    <source>
        <dbReference type="PIRNR" id="PIRNR002744"/>
    </source>
</evidence>
<feature type="transmembrane region" description="Helical" evidence="8">
    <location>
        <begin position="106"/>
        <end position="125"/>
    </location>
</feature>
<organism evidence="9 10">
    <name type="scientific">Alicyclobacillus fastidiosus</name>
    <dbReference type="NCBI Taxonomy" id="392011"/>
    <lineage>
        <taxon>Bacteria</taxon>
        <taxon>Bacillati</taxon>
        <taxon>Bacillota</taxon>
        <taxon>Bacilli</taxon>
        <taxon>Bacillales</taxon>
        <taxon>Alicyclobacillaceae</taxon>
        <taxon>Alicyclobacillus</taxon>
    </lineage>
</organism>
<feature type="transmembrane region" description="Helical" evidence="8">
    <location>
        <begin position="171"/>
        <end position="192"/>
    </location>
</feature>
<feature type="transmembrane region" description="Helical" evidence="8">
    <location>
        <begin position="204"/>
        <end position="221"/>
    </location>
</feature>
<evidence type="ECO:0000256" key="4">
    <source>
        <dbReference type="ARBA" id="ARBA00022692"/>
    </source>
</evidence>
<evidence type="ECO:0000256" key="2">
    <source>
        <dbReference type="ARBA" id="ARBA00008974"/>
    </source>
</evidence>
<dbReference type="PANTHER" id="PTHR31806:SF1">
    <property type="entry name" value="PURINE-CYTOSINE PERMEASE FCY2-RELATED"/>
    <property type="match status" value="1"/>
</dbReference>
<feature type="transmembrane region" description="Helical" evidence="8">
    <location>
        <begin position="37"/>
        <end position="57"/>
    </location>
</feature>
<dbReference type="Proteomes" id="UP001579974">
    <property type="component" value="Unassembled WGS sequence"/>
</dbReference>
<dbReference type="InterPro" id="IPR026030">
    <property type="entry name" value="Pur-cyt_permease_Fcy2/21/22"/>
</dbReference>
<proteinExistence type="inferred from homology"/>
<evidence type="ECO:0000256" key="1">
    <source>
        <dbReference type="ARBA" id="ARBA00004141"/>
    </source>
</evidence>
<dbReference type="Gene3D" id="1.10.4160.10">
    <property type="entry name" value="Hydantoin permease"/>
    <property type="match status" value="1"/>
</dbReference>
<dbReference type="Pfam" id="PF02133">
    <property type="entry name" value="Transp_cyt_pur"/>
    <property type="match status" value="1"/>
</dbReference>
<comment type="caution">
    <text evidence="9">The sequence shown here is derived from an EMBL/GenBank/DDBJ whole genome shotgun (WGS) entry which is preliminary data.</text>
</comment>
<accession>A0ABV5ALU1</accession>
<feature type="transmembrane region" description="Helical" evidence="8">
    <location>
        <begin position="137"/>
        <end position="159"/>
    </location>
</feature>
<feature type="transmembrane region" description="Helical" evidence="8">
    <location>
        <begin position="63"/>
        <end position="85"/>
    </location>
</feature>